<dbReference type="InterPro" id="IPR027417">
    <property type="entry name" value="P-loop_NTPase"/>
</dbReference>
<dbReference type="Proteomes" id="UP001500432">
    <property type="component" value="Unassembled WGS sequence"/>
</dbReference>
<sequence>MRIHRLEVTAFGPFAQREAIDFDALAAQGIFLLNGPTGAGKTSVLDAVCFALYGSLPGARLGSKAIKSHHAAADAEPSVLLEFTAQGRRFEVRRTPEWSKPSARASSGWSVQKASTHLRERIDGEWRAVTARNDEAGALLGEVLGMAREQFTRVVLLPQGEFASFLRSKASERVELLEKLFGTGKFADVESEAALRAQQARSAAESAERDAAGILSQLEAEAEAAGIGLASDGTPVPGGAPGLSSAGFAPGAGAALDTGSALGRFAWARRALAERGRDAAAQAEEAKAARELARRQVGEAERSLEDAAELAVARQRRDEWEADAAGQEARLAALSGHRAAAQLAALFTDADETAAESRRALEEGAAALEAAHAAGWTGEAGAGSETRPASMSRTVGSGPASAPDYAANALPSVAAVRVAAAAAASEAAVLAERVPAEGELAGLEVRLAHAGTERSRLDAEADRAQAALARLAAELDELGAERTRLEPLASGLAVARLEEEAARAVVRAVEEHAEATRRLGAAEAEHGRARSAALDAKEEWLALRERRLNHTAAELAAQLDDGGACPVCGSTDHPAPARGAEDPLELVDAERSAADAAELAVEDERRAREALAEARALLAGVDARGGATDPEKAARVLGECIGRVEAAAEAEAARATAEARLTDLAVRRAAAQDALDGARTQRARAEEALELLEAQVRRLRADVQEWRGGHATLAARQADVAARARTLDALEHSLVRREQAEQARGRALERLHSALVDSSFPDEAAARAALLPAAQARALEEASRVHEAERDHLAGLFASAAVNRAVREVAEGRAATREQLEARRAAAAAAEARLEAATRAADRAEASGERCARLLAAFEDLVPALARHRDRADMLGGLARTLRGQGENTLRMSLHTYVLAARLEQVAAAATERLAAMSDGRFSLEHTDALAARGAASGLGLEVVDGWTGQRRDPSTLSGGESFMASLALALGLADVVQQEAGGIDIETLFVDEGFGSLDEQALEQVMDSIEGLRAGGRVVGLVSHVPELKQRIAAQIRVAKGRSGSSLSVVGTAEEL</sequence>
<organism evidence="7 8">
    <name type="scientific">Sinomonas flava</name>
    <dbReference type="NCBI Taxonomy" id="496857"/>
    <lineage>
        <taxon>Bacteria</taxon>
        <taxon>Bacillati</taxon>
        <taxon>Actinomycetota</taxon>
        <taxon>Actinomycetes</taxon>
        <taxon>Micrococcales</taxon>
        <taxon>Micrococcaceae</taxon>
        <taxon>Sinomonas</taxon>
    </lineage>
</organism>
<reference evidence="8" key="1">
    <citation type="journal article" date="2019" name="Int. J. Syst. Evol. Microbiol.">
        <title>The Global Catalogue of Microorganisms (GCM) 10K type strain sequencing project: providing services to taxonomists for standard genome sequencing and annotation.</title>
        <authorList>
            <consortium name="The Broad Institute Genomics Platform"/>
            <consortium name="The Broad Institute Genome Sequencing Center for Infectious Disease"/>
            <person name="Wu L."/>
            <person name="Ma J."/>
        </authorList>
    </citation>
    <scope>NUCLEOTIDE SEQUENCE [LARGE SCALE GENOMIC DNA]</scope>
    <source>
        <strain evidence="8">JCM 16034</strain>
    </source>
</reference>
<feature type="coiled-coil region" evidence="4">
    <location>
        <begin position="647"/>
        <end position="709"/>
    </location>
</feature>
<dbReference type="RefSeq" id="WP_344298425.1">
    <property type="nucleotide sequence ID" value="NZ_BAAAQW010000003.1"/>
</dbReference>
<accession>A0ABP5NID9</accession>
<keyword evidence="8" id="KW-1185">Reference proteome</keyword>
<feature type="coiled-coil region" evidence="4">
    <location>
        <begin position="454"/>
        <end position="481"/>
    </location>
</feature>
<keyword evidence="4" id="KW-0175">Coiled coil</keyword>
<evidence type="ECO:0000256" key="4">
    <source>
        <dbReference type="SAM" id="Coils"/>
    </source>
</evidence>
<dbReference type="InterPro" id="IPR038729">
    <property type="entry name" value="Rad50/SbcC_AAA"/>
</dbReference>
<dbReference type="Pfam" id="PF13476">
    <property type="entry name" value="AAA_23"/>
    <property type="match status" value="1"/>
</dbReference>
<dbReference type="Gene3D" id="3.40.50.300">
    <property type="entry name" value="P-loop containing nucleotide triphosphate hydrolases"/>
    <property type="match status" value="2"/>
</dbReference>
<dbReference type="SUPFAM" id="SSF52540">
    <property type="entry name" value="P-loop containing nucleoside triphosphate hydrolases"/>
    <property type="match status" value="1"/>
</dbReference>
<dbReference type="PANTHER" id="PTHR32114">
    <property type="entry name" value="ABC TRANSPORTER ABCH.3"/>
    <property type="match status" value="1"/>
</dbReference>
<dbReference type="PANTHER" id="PTHR32114:SF2">
    <property type="entry name" value="ABC TRANSPORTER ABCH.3"/>
    <property type="match status" value="1"/>
</dbReference>
<dbReference type="Pfam" id="PF13558">
    <property type="entry name" value="SbcC_Walker_B"/>
    <property type="match status" value="1"/>
</dbReference>
<feature type="coiled-coil region" evidence="4">
    <location>
        <begin position="283"/>
        <end position="330"/>
    </location>
</feature>
<evidence type="ECO:0000256" key="3">
    <source>
        <dbReference type="ARBA" id="ARBA00013368"/>
    </source>
</evidence>
<evidence type="ECO:0000313" key="7">
    <source>
        <dbReference type="EMBL" id="GAA2197862.1"/>
    </source>
</evidence>
<gene>
    <name evidence="7" type="ORF">GCM10009849_08370</name>
</gene>
<evidence type="ECO:0000256" key="5">
    <source>
        <dbReference type="SAM" id="MobiDB-lite"/>
    </source>
</evidence>
<comment type="subunit">
    <text evidence="2">Heterodimer of SbcC and SbcD.</text>
</comment>
<evidence type="ECO:0000313" key="8">
    <source>
        <dbReference type="Proteomes" id="UP001500432"/>
    </source>
</evidence>
<proteinExistence type="inferred from homology"/>
<comment type="caution">
    <text evidence="7">The sequence shown here is derived from an EMBL/GenBank/DDBJ whole genome shotgun (WGS) entry which is preliminary data.</text>
</comment>
<feature type="coiled-coil region" evidence="4">
    <location>
        <begin position="817"/>
        <end position="847"/>
    </location>
</feature>
<dbReference type="EMBL" id="BAAAQW010000003">
    <property type="protein sequence ID" value="GAA2197862.1"/>
    <property type="molecule type" value="Genomic_DNA"/>
</dbReference>
<feature type="domain" description="Rad50/SbcC-type AAA" evidence="6">
    <location>
        <begin position="5"/>
        <end position="218"/>
    </location>
</feature>
<name>A0ABP5NID9_9MICC</name>
<protein>
    <recommendedName>
        <fullName evidence="3">Nuclease SbcCD subunit C</fullName>
    </recommendedName>
</protein>
<evidence type="ECO:0000256" key="2">
    <source>
        <dbReference type="ARBA" id="ARBA00011322"/>
    </source>
</evidence>
<feature type="region of interest" description="Disordered" evidence="5">
    <location>
        <begin position="378"/>
        <end position="401"/>
    </location>
</feature>
<evidence type="ECO:0000259" key="6">
    <source>
        <dbReference type="Pfam" id="PF13476"/>
    </source>
</evidence>
<comment type="similarity">
    <text evidence="1">Belongs to the SMC family. SbcC subfamily.</text>
</comment>
<evidence type="ECO:0000256" key="1">
    <source>
        <dbReference type="ARBA" id="ARBA00006930"/>
    </source>
</evidence>